<dbReference type="Proteomes" id="UP001629113">
    <property type="component" value="Unassembled WGS sequence"/>
</dbReference>
<keyword evidence="2" id="KW-0812">Transmembrane</keyword>
<keyword evidence="2" id="KW-1133">Transmembrane helix</keyword>
<keyword evidence="4" id="KW-1185">Reference proteome</keyword>
<feature type="compositionally biased region" description="Low complexity" evidence="1">
    <location>
        <begin position="14"/>
        <end position="26"/>
    </location>
</feature>
<feature type="transmembrane region" description="Helical" evidence="2">
    <location>
        <begin position="622"/>
        <end position="644"/>
    </location>
</feature>
<accession>A0ABR4PHV8</accession>
<feature type="region of interest" description="Disordered" evidence="1">
    <location>
        <begin position="1"/>
        <end position="59"/>
    </location>
</feature>
<feature type="transmembrane region" description="Helical" evidence="2">
    <location>
        <begin position="650"/>
        <end position="670"/>
    </location>
</feature>
<evidence type="ECO:0000313" key="4">
    <source>
        <dbReference type="Proteomes" id="UP001629113"/>
    </source>
</evidence>
<protein>
    <submittedName>
        <fullName evidence="3">3-hydroxyisobutyrate dehydrogenase protein</fullName>
    </submittedName>
</protein>
<comment type="caution">
    <text evidence="3">The sequence shown here is derived from an EMBL/GenBank/DDBJ whole genome shotgun (WGS) entry which is preliminary data.</text>
</comment>
<feature type="compositionally biased region" description="Polar residues" evidence="1">
    <location>
        <begin position="50"/>
        <end position="59"/>
    </location>
</feature>
<name>A0ABR4PHV8_9HELO</name>
<keyword evidence="2" id="KW-0472">Membrane</keyword>
<evidence type="ECO:0000256" key="2">
    <source>
        <dbReference type="SAM" id="Phobius"/>
    </source>
</evidence>
<evidence type="ECO:0000313" key="3">
    <source>
        <dbReference type="EMBL" id="KAL3422677.1"/>
    </source>
</evidence>
<dbReference type="EMBL" id="JBFCZG010000005">
    <property type="protein sequence ID" value="KAL3422677.1"/>
    <property type="molecule type" value="Genomic_DNA"/>
</dbReference>
<organism evidence="3 4">
    <name type="scientific">Phlyctema vagabunda</name>
    <dbReference type="NCBI Taxonomy" id="108571"/>
    <lineage>
        <taxon>Eukaryota</taxon>
        <taxon>Fungi</taxon>
        <taxon>Dikarya</taxon>
        <taxon>Ascomycota</taxon>
        <taxon>Pezizomycotina</taxon>
        <taxon>Leotiomycetes</taxon>
        <taxon>Helotiales</taxon>
        <taxon>Dermateaceae</taxon>
        <taxon>Phlyctema</taxon>
    </lineage>
</organism>
<sequence length="849" mass="95700">MATPMKMHGGGYAPSNSSSPYQNPQSHGGDYAPGQHTHEPQNASALPAQQFYSSPPQNPIYQSQVISSVESPYKVEPDVMKSNPGAYTSAVDIDEYNDTSNRRRPVHLTGTMHYFHPETRYRFKYPHLYQLPAYQYESTQIYRHRDAMSRVSKNLIDDRYLSPWDGHLAKLHVQATDEIYVKAGTSTWRRTYVRPVAPFNVRIATWPIDFSVDVDSWKDWGFVLLKFIPASFALVFFVFSSDGPDQKYGLRYAPLPYKFHGYAKAARNLLENSPMNGSRKVVVDPLNQVSERLLLPRHLCFLNDPDAKELKGWNPISVDHWKASKKTKGSLRYLFVAYSAEQFSHTSNDDLDALHVIAETAARQAGLPAYWVACSCMPNRDEVEEDVYRISDIMRGADAMVIAVGRSSKEAPMNSTGDMLRHWGSRMWTFPEVLLSPSKEIKVYTRGSDLANPLIMPKKKFAAEVWADAQVARQLIDHYAGSLGLSRLELVTLALTCLTTRGTTQYLLGDHSYALMGLLRLRPKVDHTDTAFQAFSRLSLMNDSDLLLERLICTLPRDANQPWYVMDDAYGSQLWDIYPTCQVAGVGDDDTVIIDGAYGTSIRWKAFHPIWTLRKWGWRRWFAWKLLHASSTFVLISFILMGIGSQAQNSGTIGAGVILLFLGIAGWLMAPRLLQIILGGKFWNTQAAVFGFEGYLSLPTIERAIFGGNFGRLEWSTNGSPLSRHYKNEAGECVGVDPTDDIETRNLVELATDAQPGQQRVFTIVDTYTMEVTLIQAARPPIALIICGSEGGMQRAIGCSYDWTTGTLYRETVMRMKTTVLDRMDRVEKLKFGLTRPDVPVRHRLGSQE</sequence>
<reference evidence="3 4" key="1">
    <citation type="submission" date="2024-06" db="EMBL/GenBank/DDBJ databases">
        <title>Complete genome of Phlyctema vagabunda strain 19-DSS-EL-015.</title>
        <authorList>
            <person name="Fiorenzani C."/>
        </authorList>
    </citation>
    <scope>NUCLEOTIDE SEQUENCE [LARGE SCALE GENOMIC DNA]</scope>
    <source>
        <strain evidence="3 4">19-DSS-EL-015</strain>
    </source>
</reference>
<proteinExistence type="predicted"/>
<gene>
    <name evidence="3" type="ORF">PVAG01_06833</name>
</gene>
<evidence type="ECO:0000256" key="1">
    <source>
        <dbReference type="SAM" id="MobiDB-lite"/>
    </source>
</evidence>